<proteinExistence type="predicted"/>
<protein>
    <submittedName>
        <fullName evidence="1">Uncharacterized protein</fullName>
    </submittedName>
</protein>
<accession>D5WP07</accession>
<reference evidence="2" key="1">
    <citation type="submission" date="2010-04" db="EMBL/GenBank/DDBJ databases">
        <title>Complete sequence of plasmid 1 of Burkholderia sp. CCGE1002.</title>
        <authorList>
            <consortium name="US DOE Joint Genome Institute"/>
            <person name="Lucas S."/>
            <person name="Copeland A."/>
            <person name="Lapidus A."/>
            <person name="Cheng J.-F."/>
            <person name="Bruce D."/>
            <person name="Goodwin L."/>
            <person name="Pitluck S."/>
            <person name="Chertkov O."/>
            <person name="Detter J.C."/>
            <person name="Han C."/>
            <person name="Tapia R."/>
            <person name="Land M."/>
            <person name="Hauser L."/>
            <person name="Kyrpides N."/>
            <person name="Ovchinnikova G."/>
            <person name="Martinez-Romero E."/>
            <person name="Hernandez M.A.R."/>
            <person name="Tiedje J.M."/>
            <person name="Woyke T."/>
        </authorList>
    </citation>
    <scope>NUCLEOTIDE SEQUENCE [LARGE SCALE GENOMIC DNA]</scope>
    <source>
        <strain evidence="2">CCGE1002</strain>
        <plasmid evidence="2">pBC201</plasmid>
    </source>
</reference>
<dbReference type="Proteomes" id="UP000002190">
    <property type="component" value="Plasmid pBC201"/>
</dbReference>
<keyword evidence="1" id="KW-0614">Plasmid</keyword>
<dbReference type="HOGENOM" id="CLU_2567335_0_0_4"/>
<gene>
    <name evidence="1" type="ordered locus">BC1002_6801</name>
</gene>
<dbReference type="KEGG" id="bge:BC1002_6801"/>
<dbReference type="EMBL" id="CP002016">
    <property type="protein sequence ID" value="ADG20630.1"/>
    <property type="molecule type" value="Genomic_DNA"/>
</dbReference>
<organism evidence="1 2">
    <name type="scientific">Paraburkholderia atlantica</name>
    <dbReference type="NCBI Taxonomy" id="2654982"/>
    <lineage>
        <taxon>Bacteria</taxon>
        <taxon>Pseudomonadati</taxon>
        <taxon>Pseudomonadota</taxon>
        <taxon>Betaproteobacteria</taxon>
        <taxon>Burkholderiales</taxon>
        <taxon>Burkholderiaceae</taxon>
        <taxon>Paraburkholderia</taxon>
    </lineage>
</organism>
<evidence type="ECO:0000313" key="2">
    <source>
        <dbReference type="Proteomes" id="UP000002190"/>
    </source>
</evidence>
<name>D5WP07_PARAM</name>
<evidence type="ECO:0000313" key="1">
    <source>
        <dbReference type="EMBL" id="ADG20630.1"/>
    </source>
</evidence>
<geneLocation type="plasmid" evidence="1 2">
    <name>pBC201</name>
</geneLocation>
<sequence>MLLIARAVSFGVRSDLKVHEILAGLASGFLAPIRKQVVRLARHNEEGYIRLYSPQLSRMSSDLPRLEKAINAVLNGVLLLI</sequence>
<dbReference type="AlphaFoldDB" id="D5WP07"/>
<reference evidence="1 2" key="2">
    <citation type="journal article" date="2012" name="J. Bacteriol.">
        <title>Genome Sequences of Burkholderia sp. Strains CCGE1002 and H160, Isolated from Legume Nodules in Mexico and Brazil.</title>
        <authorList>
            <person name="Ormeno-Orrillo E."/>
            <person name="Rogel M.A."/>
            <person name="Chueire L.M."/>
            <person name="Tiedje J.M."/>
            <person name="Martinez-Romero E."/>
            <person name="Hungria M."/>
        </authorList>
    </citation>
    <scope>NUCLEOTIDE SEQUENCE [LARGE SCALE GENOMIC DNA]</scope>
    <source>
        <strain evidence="1 2">CCGE1002</strain>
        <plasmid evidence="2">pBC201</plasmid>
    </source>
</reference>